<dbReference type="GO" id="GO:0047355">
    <property type="term" value="F:CDP-glycerol glycerophosphotransferase activity"/>
    <property type="evidence" value="ECO:0007669"/>
    <property type="project" value="InterPro"/>
</dbReference>
<gene>
    <name evidence="8" type="ORF">BAURA63_03557</name>
</gene>
<dbReference type="GO" id="GO:0005886">
    <property type="term" value="C:plasma membrane"/>
    <property type="evidence" value="ECO:0007669"/>
    <property type="project" value="UniProtKB-SubCell"/>
</dbReference>
<dbReference type="AlphaFoldDB" id="A0A2H1KPB7"/>
<keyword evidence="5" id="KW-0777">Teichoic acid biosynthesis</keyword>
<keyword evidence="4 8" id="KW-0808">Transferase</keyword>
<dbReference type="InterPro" id="IPR051612">
    <property type="entry name" value="Teichoic_Acid_Biosynth"/>
</dbReference>
<dbReference type="Gene3D" id="3.40.50.12580">
    <property type="match status" value="1"/>
</dbReference>
<organism evidence="8 9">
    <name type="scientific">Brevibacterium aurantiacum</name>
    <dbReference type="NCBI Taxonomy" id="273384"/>
    <lineage>
        <taxon>Bacteria</taxon>
        <taxon>Bacillati</taxon>
        <taxon>Actinomycetota</taxon>
        <taxon>Actinomycetes</taxon>
        <taxon>Micrococcales</taxon>
        <taxon>Brevibacteriaceae</taxon>
        <taxon>Brevibacterium</taxon>
    </lineage>
</organism>
<accession>A0A2H1KPB7</accession>
<evidence type="ECO:0000256" key="1">
    <source>
        <dbReference type="ARBA" id="ARBA00004202"/>
    </source>
</evidence>
<dbReference type="GO" id="GO:0019350">
    <property type="term" value="P:teichoic acid biosynthetic process"/>
    <property type="evidence" value="ECO:0007669"/>
    <property type="project" value="UniProtKB-KW"/>
</dbReference>
<evidence type="ECO:0000256" key="5">
    <source>
        <dbReference type="ARBA" id="ARBA00022944"/>
    </source>
</evidence>
<reference evidence="8 9" key="1">
    <citation type="submission" date="2017-03" db="EMBL/GenBank/DDBJ databases">
        <authorList>
            <person name="Afonso C.L."/>
            <person name="Miller P.J."/>
            <person name="Scott M.A."/>
            <person name="Spackman E."/>
            <person name="Goraichik I."/>
            <person name="Dimitrov K.M."/>
            <person name="Suarez D.L."/>
            <person name="Swayne D.E."/>
        </authorList>
    </citation>
    <scope>NUCLEOTIDE SEQUENCE [LARGE SCALE GENOMIC DNA]</scope>
    <source>
        <strain evidence="9">6(3)</strain>
    </source>
</reference>
<evidence type="ECO:0000256" key="6">
    <source>
        <dbReference type="ARBA" id="ARBA00023136"/>
    </source>
</evidence>
<dbReference type="RefSeq" id="WP_101598821.1">
    <property type="nucleotide sequence ID" value="NZ_FXYZ01000028.1"/>
</dbReference>
<keyword evidence="3" id="KW-1003">Cell membrane</keyword>
<dbReference type="PANTHER" id="PTHR37316">
    <property type="entry name" value="TEICHOIC ACID GLYCEROL-PHOSPHATE PRIMASE"/>
    <property type="match status" value="1"/>
</dbReference>
<keyword evidence="6" id="KW-0472">Membrane</keyword>
<evidence type="ECO:0000259" key="7">
    <source>
        <dbReference type="Pfam" id="PF00535"/>
    </source>
</evidence>
<dbReference type="CDD" id="cd00761">
    <property type="entry name" value="Glyco_tranf_GTA_type"/>
    <property type="match status" value="1"/>
</dbReference>
<feature type="domain" description="Glycosyltransferase 2-like" evidence="7">
    <location>
        <begin position="56"/>
        <end position="180"/>
    </location>
</feature>
<comment type="similarity">
    <text evidence="2">Belongs to the CDP-glycerol glycerophosphotransferase family.</text>
</comment>
<protein>
    <submittedName>
        <fullName evidence="8">CDP-glycerol glycerophosphotransferase, TagB/SpsB family</fullName>
    </submittedName>
</protein>
<evidence type="ECO:0000256" key="2">
    <source>
        <dbReference type="ARBA" id="ARBA00010488"/>
    </source>
</evidence>
<dbReference type="PANTHER" id="PTHR37316:SF3">
    <property type="entry name" value="TEICHOIC ACID GLYCEROL-PHOSPHATE TRANSFERASE"/>
    <property type="match status" value="1"/>
</dbReference>
<dbReference type="Proteomes" id="UP000234327">
    <property type="component" value="Unassembled WGS sequence"/>
</dbReference>
<dbReference type="SUPFAM" id="SSF53756">
    <property type="entry name" value="UDP-Glycosyltransferase/glycogen phosphorylase"/>
    <property type="match status" value="1"/>
</dbReference>
<dbReference type="Gene3D" id="3.90.550.10">
    <property type="entry name" value="Spore Coat Polysaccharide Biosynthesis Protein SpsA, Chain A"/>
    <property type="match status" value="1"/>
</dbReference>
<dbReference type="InterPro" id="IPR007554">
    <property type="entry name" value="Glycerophosphate_synth"/>
</dbReference>
<dbReference type="SUPFAM" id="SSF53448">
    <property type="entry name" value="Nucleotide-diphospho-sugar transferases"/>
    <property type="match status" value="1"/>
</dbReference>
<proteinExistence type="inferred from homology"/>
<dbReference type="InterPro" id="IPR001173">
    <property type="entry name" value="Glyco_trans_2-like"/>
</dbReference>
<dbReference type="EMBL" id="FXYZ01000028">
    <property type="protein sequence ID" value="SMY01600.1"/>
    <property type="molecule type" value="Genomic_DNA"/>
</dbReference>
<name>A0A2H1KPB7_BREAU</name>
<evidence type="ECO:0000313" key="9">
    <source>
        <dbReference type="Proteomes" id="UP000234327"/>
    </source>
</evidence>
<dbReference type="InterPro" id="IPR043148">
    <property type="entry name" value="TagF_C"/>
</dbReference>
<evidence type="ECO:0000313" key="8">
    <source>
        <dbReference type="EMBL" id="SMY01600.1"/>
    </source>
</evidence>
<dbReference type="InterPro" id="IPR043149">
    <property type="entry name" value="TagF_N"/>
</dbReference>
<evidence type="ECO:0000256" key="3">
    <source>
        <dbReference type="ARBA" id="ARBA00022475"/>
    </source>
</evidence>
<comment type="subcellular location">
    <subcellularLocation>
        <location evidence="1">Cell membrane</location>
        <topology evidence="1">Peripheral membrane protein</topology>
    </subcellularLocation>
</comment>
<dbReference type="Pfam" id="PF04464">
    <property type="entry name" value="Glyphos_transf"/>
    <property type="match status" value="1"/>
</dbReference>
<dbReference type="Pfam" id="PF00535">
    <property type="entry name" value="Glycos_transf_2"/>
    <property type="match status" value="1"/>
</dbReference>
<evidence type="ECO:0000256" key="4">
    <source>
        <dbReference type="ARBA" id="ARBA00022679"/>
    </source>
</evidence>
<sequence length="1230" mass="137771">MSTRTAIARNLRKLGLSAIVDSSAVRSLARAPQRSVKPASDTDAGDNVADVGPLLTVVVPAYNVEQYLSQCLDSILSQSYTNLDVLIVNDGSTDGTASLCDQYASKHKRVRVIHKTNAGLGAARNTGLSYSSSEFITFVDSDDVVPPGAYERAMNSLSNSGSDVCIAAVSRFDSRNKWKPFWVDLAHDEDRYGISGSEFPPIMWDVFAWNKVYRRDTWDRLVGNFPEGTLYEDQECTAKLFVGDAKLDVLRAVGYNWRLRDDNTSITQQKTSIDDLRQRLDVALSVLQIVDQSNEDYRGYWFTKTLGEDLYYYIREVPRASDEFHELLSTNMLELWKQAPESSLKGIEPTRRILAYTAAHCSRSELVRLLVHLERTQNAYQGFLDNGHPVFRILDFDQTEFQLPESLREVATDFLKPRLEITSYLSDTDGDVTLRGYGFIPNYDIDYGYSADLFDGTTDSIVATLVIGTESGAVPPQLSDTYHSYSDRRFVLRIPHSIIDDVANQMNSTQSGNLQLRIHLHVGQHSWTVDRVRRDIHSSAGYPGASHITKRGSRVAFYGDPRQGTDIIVLRPRLFASAIVLDRKQLRVDLKSFSAQSSFRHGVDGFYPDSKFYLTVSKVERELARSEFTYRDGVASATLVVPENQFDESKSVDRLHLHVVDQTGKRWAIAIDREQATRDRDSNLAVATTGYGYAVIDRPIQAATASSLSLSPSGRTMIAAGTYVLDPTVARTVTPTFALVGSSRVVHPIRTEISHSERTFKAEFPLTLLNTDGYDSPLEPDRYILQLLLASGKAHPAAAWVTTSYKLEDGLPEHRLTPLHSVTLSAVGTSRSLRIDLSEPLSARTEAGKFNQTANATVFLSPTRTISPSTILFESFAGAAVADSPLALDREIALKYPDAVRLWTVKHPLTPVPSGAEPVVFGSQKWYDAVSSAKILINNNNFPHFFRKRSDQFYVQTWHGTPLKRIGNHVPPKSLSLSYRDLMTKEAERYWDLMIAQSPWAAETLRDAFNFEGHVLDLGYPRNDVLANPDQLDVLRHEARLRLGLNPDQRVILYAPTWRDNLKERSGHYSSVDFLNVNKAAQSLGTDTIILYRGHSNSLSATPKKFNRQVIDVSRYPDINFLIAASDTLVTDYSSIMFDYVVTGKPIVFVCPDLEEYRDSVRGFYFDFEATAPGPVVKSSKAAIDLLKSARVFSVDTTERYLKFRELYAGHDDGYSSTRVVQELAQLFQN</sequence>
<dbReference type="InterPro" id="IPR029044">
    <property type="entry name" value="Nucleotide-diphossugar_trans"/>
</dbReference>
<dbReference type="Gene3D" id="3.40.50.11820">
    <property type="match status" value="1"/>
</dbReference>